<dbReference type="GO" id="GO:0008360">
    <property type="term" value="P:regulation of cell shape"/>
    <property type="evidence" value="ECO:0007669"/>
    <property type="project" value="UniProtKB-UniRule"/>
</dbReference>
<evidence type="ECO:0000313" key="17">
    <source>
        <dbReference type="Proteomes" id="UP000467193"/>
    </source>
</evidence>
<dbReference type="KEGG" id="msei:MSEDJ_56200"/>
<dbReference type="PANTHER" id="PTHR30582">
    <property type="entry name" value="L,D-TRANSPEPTIDASE"/>
    <property type="match status" value="1"/>
</dbReference>
<evidence type="ECO:0000256" key="1">
    <source>
        <dbReference type="ARBA" id="ARBA00004752"/>
    </source>
</evidence>
<keyword evidence="6 13" id="KW-0573">Peptidoglycan synthesis</keyword>
<evidence type="ECO:0000256" key="7">
    <source>
        <dbReference type="ARBA" id="ARBA00023136"/>
    </source>
</evidence>
<dbReference type="AlphaFoldDB" id="A0A7I7QYT5"/>
<evidence type="ECO:0000256" key="9">
    <source>
        <dbReference type="ARBA" id="ARBA00023288"/>
    </source>
</evidence>
<dbReference type="GO" id="GO:0005576">
    <property type="term" value="C:extracellular region"/>
    <property type="evidence" value="ECO:0007669"/>
    <property type="project" value="TreeGrafter"/>
</dbReference>
<reference evidence="16 17" key="1">
    <citation type="journal article" date="2019" name="Emerg. Microbes Infect.">
        <title>Comprehensive subspecies identification of 175 nontuberculous mycobacteria species based on 7547 genomic profiles.</title>
        <authorList>
            <person name="Matsumoto Y."/>
            <person name="Kinjo T."/>
            <person name="Motooka D."/>
            <person name="Nabeya D."/>
            <person name="Jung N."/>
            <person name="Uechi K."/>
            <person name="Horii T."/>
            <person name="Iida T."/>
            <person name="Fujita J."/>
            <person name="Nakamura S."/>
        </authorList>
    </citation>
    <scope>NUCLEOTIDE SEQUENCE [LARGE SCALE GENOMIC DNA]</scope>
    <source>
        <strain evidence="16 17">JCM 17899</strain>
    </source>
</reference>
<evidence type="ECO:0000256" key="11">
    <source>
        <dbReference type="ARBA" id="ARBA00023316"/>
    </source>
</evidence>
<feature type="compositionally biased region" description="Basic residues" evidence="14">
    <location>
        <begin position="20"/>
        <end position="29"/>
    </location>
</feature>
<dbReference type="Gene3D" id="2.40.440.10">
    <property type="entry name" value="L,D-transpeptidase catalytic domain-like"/>
    <property type="match status" value="1"/>
</dbReference>
<feature type="domain" description="L,D-TPase catalytic" evidence="15">
    <location>
        <begin position="312"/>
        <end position="437"/>
    </location>
</feature>
<dbReference type="GO" id="GO:0071972">
    <property type="term" value="F:peptidoglycan L,D-transpeptidase activity"/>
    <property type="evidence" value="ECO:0007669"/>
    <property type="project" value="TreeGrafter"/>
</dbReference>
<evidence type="ECO:0000256" key="10">
    <source>
        <dbReference type="ARBA" id="ARBA00023315"/>
    </source>
</evidence>
<keyword evidence="10" id="KW-0012">Acyltransferase</keyword>
<dbReference type="InterPro" id="IPR050979">
    <property type="entry name" value="LD-transpeptidase"/>
</dbReference>
<dbReference type="FunFam" id="2.40.440.10:FF:000005">
    <property type="entry name" value="L,D-transpeptidase 2"/>
    <property type="match status" value="1"/>
</dbReference>
<keyword evidence="11 13" id="KW-0961">Cell wall biogenesis/degradation</keyword>
<keyword evidence="2" id="KW-1003">Cell membrane</keyword>
<evidence type="ECO:0000256" key="6">
    <source>
        <dbReference type="ARBA" id="ARBA00022984"/>
    </source>
</evidence>
<comment type="pathway">
    <text evidence="1 13">Cell wall biogenesis; peptidoglycan biosynthesis.</text>
</comment>
<feature type="region of interest" description="Disordered" evidence="14">
    <location>
        <begin position="1"/>
        <end position="64"/>
    </location>
</feature>
<feature type="active site" description="Nucleophile" evidence="13">
    <location>
        <position position="413"/>
    </location>
</feature>
<evidence type="ECO:0000256" key="5">
    <source>
        <dbReference type="ARBA" id="ARBA00022960"/>
    </source>
</evidence>
<dbReference type="InterPro" id="IPR005490">
    <property type="entry name" value="LD_TPept_cat_dom"/>
</dbReference>
<dbReference type="GO" id="GO:0016746">
    <property type="term" value="F:acyltransferase activity"/>
    <property type="evidence" value="ECO:0007669"/>
    <property type="project" value="UniProtKB-KW"/>
</dbReference>
<dbReference type="UniPathway" id="UPA00219"/>
<dbReference type="GO" id="GO:0071555">
    <property type="term" value="P:cell wall organization"/>
    <property type="evidence" value="ECO:0007669"/>
    <property type="project" value="UniProtKB-UniRule"/>
</dbReference>
<keyword evidence="5 13" id="KW-0133">Cell shape</keyword>
<name>A0A7I7QYT5_9MYCO</name>
<evidence type="ECO:0000256" key="2">
    <source>
        <dbReference type="ARBA" id="ARBA00022475"/>
    </source>
</evidence>
<dbReference type="PANTHER" id="PTHR30582:SF2">
    <property type="entry name" value="L,D-TRANSPEPTIDASE YCIB-RELATED"/>
    <property type="match status" value="1"/>
</dbReference>
<proteinExistence type="predicted"/>
<comment type="pathway">
    <text evidence="12">Glycan biosynthesis.</text>
</comment>
<dbReference type="SUPFAM" id="SSF141523">
    <property type="entry name" value="L,D-transpeptidase catalytic domain-like"/>
    <property type="match status" value="1"/>
</dbReference>
<accession>A0A7I7QYT5</accession>
<evidence type="ECO:0000259" key="15">
    <source>
        <dbReference type="PROSITE" id="PS52029"/>
    </source>
</evidence>
<dbReference type="CDD" id="cd13432">
    <property type="entry name" value="LDT_IgD_like_2"/>
    <property type="match status" value="1"/>
</dbReference>
<keyword evidence="17" id="KW-1185">Reference proteome</keyword>
<dbReference type="CDD" id="cd16913">
    <property type="entry name" value="YkuD_like"/>
    <property type="match status" value="1"/>
</dbReference>
<evidence type="ECO:0000256" key="12">
    <source>
        <dbReference type="ARBA" id="ARBA00060592"/>
    </source>
</evidence>
<dbReference type="EMBL" id="AP022588">
    <property type="protein sequence ID" value="BBY31524.1"/>
    <property type="molecule type" value="Genomic_DNA"/>
</dbReference>
<dbReference type="Gene3D" id="2.60.40.3710">
    <property type="match status" value="1"/>
</dbReference>
<evidence type="ECO:0000256" key="8">
    <source>
        <dbReference type="ARBA" id="ARBA00023139"/>
    </source>
</evidence>
<keyword evidence="3" id="KW-0808">Transferase</keyword>
<evidence type="ECO:0000313" key="16">
    <source>
        <dbReference type="EMBL" id="BBY31524.1"/>
    </source>
</evidence>
<feature type="compositionally biased region" description="Polar residues" evidence="14">
    <location>
        <begin position="31"/>
        <end position="54"/>
    </location>
</feature>
<dbReference type="GO" id="GO:0018104">
    <property type="term" value="P:peptidoglycan-protein cross-linking"/>
    <property type="evidence" value="ECO:0007669"/>
    <property type="project" value="TreeGrafter"/>
</dbReference>
<feature type="active site" description="Proton donor/acceptor" evidence="13">
    <location>
        <position position="395"/>
    </location>
</feature>
<evidence type="ECO:0000256" key="3">
    <source>
        <dbReference type="ARBA" id="ARBA00022679"/>
    </source>
</evidence>
<dbReference type="Proteomes" id="UP000467193">
    <property type="component" value="Chromosome"/>
</dbReference>
<dbReference type="PROSITE" id="PS52029">
    <property type="entry name" value="LD_TPASE"/>
    <property type="match status" value="1"/>
</dbReference>
<dbReference type="Pfam" id="PF03734">
    <property type="entry name" value="YkuD"/>
    <property type="match status" value="1"/>
</dbReference>
<gene>
    <name evidence="16" type="ORF">MSEDJ_56200</name>
</gene>
<evidence type="ECO:0000256" key="4">
    <source>
        <dbReference type="ARBA" id="ARBA00022729"/>
    </source>
</evidence>
<keyword evidence="7" id="KW-0472">Membrane</keyword>
<dbReference type="Gene3D" id="2.60.40.3780">
    <property type="match status" value="1"/>
</dbReference>
<evidence type="ECO:0000256" key="14">
    <source>
        <dbReference type="SAM" id="MobiDB-lite"/>
    </source>
</evidence>
<keyword evidence="8" id="KW-0564">Palmitate</keyword>
<sequence>MQTGQPSERGPETHSTTGARRFKLSRVHRNGASSSTETSSGNQRPWRTGSQSTAEPLGAPRPHDHLLRRRRGFWLKAAAAMTALILPLTACSGNTQSAQPQPEQVISEKGDPYSNLLVPKLEVSTSDGAVGVSVDSPITVKAAGGVLGAVSLTNDNGKPIAAQVSPNGLTWATAEPLGYNKRYTLRAEALGLGGVAVNTMTFRTSSPENLTMPYVSPNDGEVVGVGQPIAVRFDENIFDRTAAEKAITVTSQPAVDGAFYWLNDREVRWRPKDYWKPGTTITVEANTYGVDLGNGLFGQDDVTTRFTIGDEVIATADDTTKTLTVRVNGEVVRTMPTSMGKNSAPTDNGTYIIGDRYRDLVMDSSTYGVPVNSAEGYRLDVEWATQMSYSGIYVHAAPWSVGSQGRSNVSHGCLNVSTSNAQWFYENTKRGDIVQVLNTVGPTLPGTDGLGDWNIPWDQWKAGNAATTESRG</sequence>
<dbReference type="InterPro" id="IPR041280">
    <property type="entry name" value="Big_10"/>
</dbReference>
<protein>
    <recommendedName>
        <fullName evidence="15">L,D-TPase catalytic domain-containing protein</fullName>
    </recommendedName>
</protein>
<keyword evidence="4" id="KW-0732">Signal</keyword>
<keyword evidence="9" id="KW-0449">Lipoprotein</keyword>
<dbReference type="InterPro" id="IPR038063">
    <property type="entry name" value="Transpep_catalytic_dom"/>
</dbReference>
<evidence type="ECO:0000256" key="13">
    <source>
        <dbReference type="PROSITE-ProRule" id="PRU01373"/>
    </source>
</evidence>
<organism evidence="16 17">
    <name type="scientific">Mycolicibacterium sediminis</name>
    <dbReference type="NCBI Taxonomy" id="1286180"/>
    <lineage>
        <taxon>Bacteria</taxon>
        <taxon>Bacillati</taxon>
        <taxon>Actinomycetota</taxon>
        <taxon>Actinomycetes</taxon>
        <taxon>Mycobacteriales</taxon>
        <taxon>Mycobacteriaceae</taxon>
        <taxon>Mycolicibacterium</taxon>
    </lineage>
</organism>
<dbReference type="Pfam" id="PF17964">
    <property type="entry name" value="Big_10"/>
    <property type="match status" value="1"/>
</dbReference>